<evidence type="ECO:0000313" key="2">
    <source>
        <dbReference type="Proteomes" id="UP000029453"/>
    </source>
</evidence>
<keyword evidence="2" id="KW-1185">Reference proteome</keyword>
<gene>
    <name evidence="1" type="ORF">PPOP_3607</name>
</gene>
<organism evidence="1 2">
    <name type="scientific">Paenibacillus popilliae ATCC 14706</name>
    <dbReference type="NCBI Taxonomy" id="1212764"/>
    <lineage>
        <taxon>Bacteria</taxon>
        <taxon>Bacillati</taxon>
        <taxon>Bacillota</taxon>
        <taxon>Bacilli</taxon>
        <taxon>Bacillales</taxon>
        <taxon>Paenibacillaceae</taxon>
        <taxon>Paenibacillus</taxon>
    </lineage>
</organism>
<keyword evidence="1" id="KW-0675">Receptor</keyword>
<sequence>MSLEGGTDYTIAARSGSGITLYDANGTGLGTTDRTVLDYRARAVGTYYIQVAHNGSKPATIGLNVYETWLLDQTGTIDSCMQGEAWNAILEPSIRSGIDLPKHASLGSALAGLMCFRT</sequence>
<reference evidence="1 2" key="1">
    <citation type="submission" date="2012-10" db="EMBL/GenBank/DDBJ databases">
        <title>Draft Genome Sequence of Paenibacillus popilliae ATCC 14706T.</title>
        <authorList>
            <person name="Iiyama K."/>
            <person name="Mori K."/>
            <person name="Mon H."/>
            <person name="Chieda Y."/>
            <person name="Lee J.M."/>
            <person name="Kusakabe T."/>
            <person name="Tashiro K."/>
            <person name="Asano S."/>
            <person name="Yasunaga-Aoki C."/>
            <person name="Shimizu S."/>
        </authorList>
    </citation>
    <scope>NUCLEOTIDE SEQUENCE [LARGE SCALE GENOMIC DNA]</scope>
    <source>
        <strain evidence="1 2">ATCC 14706</strain>
    </source>
</reference>
<protein>
    <submittedName>
        <fullName evidence="1">Outer membrane receptor protein</fullName>
    </submittedName>
</protein>
<comment type="caution">
    <text evidence="1">The sequence shown here is derived from an EMBL/GenBank/DDBJ whole genome shotgun (WGS) entry which is preliminary data.</text>
</comment>
<evidence type="ECO:0000313" key="1">
    <source>
        <dbReference type="EMBL" id="GAC44204.1"/>
    </source>
</evidence>
<name>M9M523_PAEPP</name>
<proteinExistence type="predicted"/>
<dbReference type="Proteomes" id="UP000029453">
    <property type="component" value="Unassembled WGS sequence"/>
</dbReference>
<feature type="non-terminal residue" evidence="1">
    <location>
        <position position="118"/>
    </location>
</feature>
<dbReference type="EMBL" id="BALG01000373">
    <property type="protein sequence ID" value="GAC44204.1"/>
    <property type="molecule type" value="Genomic_DNA"/>
</dbReference>
<dbReference type="AlphaFoldDB" id="M9M523"/>
<accession>M9M523</accession>